<evidence type="ECO:0000313" key="2">
    <source>
        <dbReference type="Proteomes" id="UP001501009"/>
    </source>
</evidence>
<reference evidence="2" key="1">
    <citation type="journal article" date="2019" name="Int. J. Syst. Evol. Microbiol.">
        <title>The Global Catalogue of Microorganisms (GCM) 10K type strain sequencing project: providing services to taxonomists for standard genome sequencing and annotation.</title>
        <authorList>
            <consortium name="The Broad Institute Genomics Platform"/>
            <consortium name="The Broad Institute Genome Sequencing Center for Infectious Disease"/>
            <person name="Wu L."/>
            <person name="Ma J."/>
        </authorList>
    </citation>
    <scope>NUCLEOTIDE SEQUENCE [LARGE SCALE GENOMIC DNA]</scope>
    <source>
        <strain evidence="2">JCM 17138</strain>
    </source>
</reference>
<sequence>MRTMTPDPLAVLQVATMHNITEEQAATAINWAAHMTVHAWEAYADTLGLVKKDGAAMEAWFGTLGPDLRSSVLEDAVTAVVGADRVLAEIYSKQDGHQPARARVMRTNRPRVHIH</sequence>
<dbReference type="RefSeq" id="WP_275775921.1">
    <property type="nucleotide sequence ID" value="NZ_BAABDE010000031.1"/>
</dbReference>
<evidence type="ECO:0000313" key="1">
    <source>
        <dbReference type="EMBL" id="GAA3835513.1"/>
    </source>
</evidence>
<accession>A0ABP7J5L4</accession>
<keyword evidence="2" id="KW-1185">Reference proteome</keyword>
<dbReference type="Proteomes" id="UP001501009">
    <property type="component" value="Unassembled WGS sequence"/>
</dbReference>
<protein>
    <submittedName>
        <fullName evidence="1">Uncharacterized protein</fullName>
    </submittedName>
</protein>
<proteinExistence type="predicted"/>
<gene>
    <name evidence="1" type="ORF">GCM10022403_080310</name>
</gene>
<dbReference type="EMBL" id="BAABDE010000031">
    <property type="protein sequence ID" value="GAA3835513.1"/>
    <property type="molecule type" value="Genomic_DNA"/>
</dbReference>
<comment type="caution">
    <text evidence="1">The sequence shown here is derived from an EMBL/GenBank/DDBJ whole genome shotgun (WGS) entry which is preliminary data.</text>
</comment>
<organism evidence="1 2">
    <name type="scientific">Streptomyces coacervatus</name>
    <dbReference type="NCBI Taxonomy" id="647381"/>
    <lineage>
        <taxon>Bacteria</taxon>
        <taxon>Bacillati</taxon>
        <taxon>Actinomycetota</taxon>
        <taxon>Actinomycetes</taxon>
        <taxon>Kitasatosporales</taxon>
        <taxon>Streptomycetaceae</taxon>
        <taxon>Streptomyces</taxon>
    </lineage>
</organism>
<name>A0ABP7J5L4_9ACTN</name>